<dbReference type="EMBL" id="CAFBLO010000086">
    <property type="protein sequence ID" value="CAB4872814.1"/>
    <property type="molecule type" value="Genomic_DNA"/>
</dbReference>
<dbReference type="AlphaFoldDB" id="A0A6J7DW86"/>
<feature type="compositionally biased region" description="Basic and acidic residues" evidence="1">
    <location>
        <begin position="1"/>
        <end position="12"/>
    </location>
</feature>
<proteinExistence type="predicted"/>
<feature type="region of interest" description="Disordered" evidence="1">
    <location>
        <begin position="212"/>
        <end position="236"/>
    </location>
</feature>
<evidence type="ECO:0000313" key="2">
    <source>
        <dbReference type="EMBL" id="CAB4872814.1"/>
    </source>
</evidence>
<reference evidence="2" key="1">
    <citation type="submission" date="2020-05" db="EMBL/GenBank/DDBJ databases">
        <authorList>
            <person name="Chiriac C."/>
            <person name="Salcher M."/>
            <person name="Ghai R."/>
            <person name="Kavagutti S V."/>
        </authorList>
    </citation>
    <scope>NUCLEOTIDE SEQUENCE</scope>
</reference>
<sequence length="276" mass="31493">MADFDNVRRSEPQHPALRTHRPVRRGVDGSIRYSRNHHGRAGSYCRGFRLDGLCSGGMDSPHHVGIAHRSRDGLHGARLRRRDFGDLVRQAARTRHGRACLGECDRATHIPSSRRVAGREHRVERSIAGHCRNGTSCRTARILFHSQSPERPRCRRLRCRTWDYATSNATNGCGSARADHASRCCADQNLLGTRRCIRYLWGDDERSRRRSLRSLRSRSRNVHHGSRGAPCGRRGFRRRGDYRVRLVDGPHQPPLPPRRLLHVSWNRTVIPAVAAR</sequence>
<organism evidence="2">
    <name type="scientific">freshwater metagenome</name>
    <dbReference type="NCBI Taxonomy" id="449393"/>
    <lineage>
        <taxon>unclassified sequences</taxon>
        <taxon>metagenomes</taxon>
        <taxon>ecological metagenomes</taxon>
    </lineage>
</organism>
<gene>
    <name evidence="2" type="ORF">UFOPK3364_00843</name>
</gene>
<evidence type="ECO:0000256" key="1">
    <source>
        <dbReference type="SAM" id="MobiDB-lite"/>
    </source>
</evidence>
<feature type="region of interest" description="Disordered" evidence="1">
    <location>
        <begin position="1"/>
        <end position="34"/>
    </location>
</feature>
<protein>
    <submittedName>
        <fullName evidence="2">Unannotated protein</fullName>
    </submittedName>
</protein>
<feature type="compositionally biased region" description="Basic residues" evidence="1">
    <location>
        <begin position="212"/>
        <end position="226"/>
    </location>
</feature>
<accession>A0A6J7DW86</accession>
<name>A0A6J7DW86_9ZZZZ</name>